<gene>
    <name evidence="2" type="ORF">CEPIT_LOCUS19465</name>
</gene>
<dbReference type="AlphaFoldDB" id="A0AAV0DZL2"/>
<protein>
    <submittedName>
        <fullName evidence="2">Uncharacterized protein</fullName>
    </submittedName>
</protein>
<accession>A0AAV0DZL2</accession>
<comment type="caution">
    <text evidence="2">The sequence shown here is derived from an EMBL/GenBank/DDBJ whole genome shotgun (WGS) entry which is preliminary data.</text>
</comment>
<evidence type="ECO:0000313" key="2">
    <source>
        <dbReference type="EMBL" id="CAH9111256.1"/>
    </source>
</evidence>
<dbReference type="EMBL" id="CAMAPF010000180">
    <property type="protein sequence ID" value="CAH9111256.1"/>
    <property type="molecule type" value="Genomic_DNA"/>
</dbReference>
<keyword evidence="3" id="KW-1185">Reference proteome</keyword>
<sequence>MEGGKERLQRRKQEQNDTWRQDSKSVLLLHREASSPAGDPPPPRLVVRGGCDSLYPPIISLSLLALDRKQIKTVGSKKDQTQNPSLGISQRQKLCQNTKDWII</sequence>
<name>A0AAV0DZL2_9ASTE</name>
<proteinExistence type="predicted"/>
<dbReference type="Proteomes" id="UP001152523">
    <property type="component" value="Unassembled WGS sequence"/>
</dbReference>
<feature type="region of interest" description="Disordered" evidence="1">
    <location>
        <begin position="1"/>
        <end position="23"/>
    </location>
</feature>
<evidence type="ECO:0000256" key="1">
    <source>
        <dbReference type="SAM" id="MobiDB-lite"/>
    </source>
</evidence>
<organism evidence="2 3">
    <name type="scientific">Cuscuta epithymum</name>
    <dbReference type="NCBI Taxonomy" id="186058"/>
    <lineage>
        <taxon>Eukaryota</taxon>
        <taxon>Viridiplantae</taxon>
        <taxon>Streptophyta</taxon>
        <taxon>Embryophyta</taxon>
        <taxon>Tracheophyta</taxon>
        <taxon>Spermatophyta</taxon>
        <taxon>Magnoliopsida</taxon>
        <taxon>eudicotyledons</taxon>
        <taxon>Gunneridae</taxon>
        <taxon>Pentapetalae</taxon>
        <taxon>asterids</taxon>
        <taxon>lamiids</taxon>
        <taxon>Solanales</taxon>
        <taxon>Convolvulaceae</taxon>
        <taxon>Cuscuteae</taxon>
        <taxon>Cuscuta</taxon>
        <taxon>Cuscuta subgen. Cuscuta</taxon>
    </lineage>
</organism>
<evidence type="ECO:0000313" key="3">
    <source>
        <dbReference type="Proteomes" id="UP001152523"/>
    </source>
</evidence>
<reference evidence="2" key="1">
    <citation type="submission" date="2022-07" db="EMBL/GenBank/DDBJ databases">
        <authorList>
            <person name="Macas J."/>
            <person name="Novak P."/>
            <person name="Neumann P."/>
        </authorList>
    </citation>
    <scope>NUCLEOTIDE SEQUENCE</scope>
</reference>